<protein>
    <submittedName>
        <fullName evidence="1">Uncharacterized protein</fullName>
    </submittedName>
</protein>
<dbReference type="EMBL" id="AP028127">
    <property type="protein sequence ID" value="BEH90173.1"/>
    <property type="molecule type" value="Genomic_DNA"/>
</dbReference>
<evidence type="ECO:0000313" key="2">
    <source>
        <dbReference type="Proteomes" id="UP001432099"/>
    </source>
</evidence>
<gene>
    <name evidence="1" type="ORF">T23_02750</name>
</gene>
<keyword evidence="2" id="KW-1185">Reference proteome</keyword>
<evidence type="ECO:0000313" key="1">
    <source>
        <dbReference type="EMBL" id="BEH90173.1"/>
    </source>
</evidence>
<sequence length="83" mass="9742">MEGWQSYAITNEIKGANTFKSSHQFEPNPNSTHSMDSFGYLRGDTPVIVTRIGNHYYHHHYVYVPIMQNNIEYYSNEINTPMR</sequence>
<reference evidence="1" key="1">
    <citation type="journal article" date="2024" name="Int. J. Syst. Evol. Microbiol.">
        <title>Turicibacter faecis sp. nov., isolated from faeces of heart failure mouse model.</title>
        <authorList>
            <person name="Imamura Y."/>
            <person name="Motooka D."/>
            <person name="Nakajima Y."/>
            <person name="Ito S."/>
            <person name="Kitakaze M."/>
            <person name="Iida T."/>
            <person name="Nakamura S."/>
        </authorList>
    </citation>
    <scope>NUCLEOTIDE SEQUENCE</scope>
    <source>
        <strain evidence="1">TC023</strain>
    </source>
</reference>
<dbReference type="RefSeq" id="WP_161831825.1">
    <property type="nucleotide sequence ID" value="NZ_AP028127.1"/>
</dbReference>
<name>A0ABN6Z8P0_9FIRM</name>
<organism evidence="1 2">
    <name type="scientific">Turicibacter faecis</name>
    <dbReference type="NCBI Taxonomy" id="2963365"/>
    <lineage>
        <taxon>Bacteria</taxon>
        <taxon>Bacillati</taxon>
        <taxon>Bacillota</taxon>
        <taxon>Erysipelotrichia</taxon>
        <taxon>Erysipelotrichales</taxon>
        <taxon>Turicibacteraceae</taxon>
        <taxon>Turicibacter</taxon>
    </lineage>
</organism>
<dbReference type="Proteomes" id="UP001432099">
    <property type="component" value="Chromosome"/>
</dbReference>
<proteinExistence type="predicted"/>
<accession>A0ABN6Z8P0</accession>